<dbReference type="AlphaFoldDB" id="A0A1S9R914"/>
<comment type="similarity">
    <text evidence="2 7">Belongs to the major facilitator superfamily. Sugar transporter (TC 2.A.1.1) family.</text>
</comment>
<dbReference type="PANTHER" id="PTHR48022:SF23">
    <property type="entry name" value="MAJOR FACILITATOR SUPERFAMILY (MFS) PROFILE DOMAIN-CONTAINING PROTEIN"/>
    <property type="match status" value="1"/>
</dbReference>
<feature type="transmembrane region" description="Helical" evidence="8">
    <location>
        <begin position="193"/>
        <end position="216"/>
    </location>
</feature>
<dbReference type="PROSITE" id="PS00216">
    <property type="entry name" value="SUGAR_TRANSPORT_1"/>
    <property type="match status" value="1"/>
</dbReference>
<feature type="transmembrane region" description="Helical" evidence="8">
    <location>
        <begin position="68"/>
        <end position="86"/>
    </location>
</feature>
<keyword evidence="4 8" id="KW-0812">Transmembrane</keyword>
<evidence type="ECO:0000256" key="1">
    <source>
        <dbReference type="ARBA" id="ARBA00004141"/>
    </source>
</evidence>
<sequence>MVLIDRKLAATVPREVVSWKIFLYGAILSMSGCLHGVNTANISGILSLTPFEKAFGFDQKSKTEVSNLKGWITSCILLGSCVGALISAPISVRFGRKLSLQVFSLLYILGAILMAANFGGSKGLAEFFVGRVFSGIASGAASVSGTAYIAEIAPKVIRGGLSALYNASTMLGISLAFWINYGSLLNISSKSNAQWQVPCGVQAFPGVILFVGLFFLPESPRWLASKNMVEETIASVTNLRSLDANHPFVQEELTEILGSSPTPQQILEQTNSSLVTQLREVPNLGKRFILVILIQTFFQFSGGNIITYYNTTILSSLGLTDPKINFLISGIYGLIKVFAVLIYVFYFVDAWGRRPLLWFGSTVIIICLTYMTIYLAVLQDIAGHKAAGWAAIVAIFLFAIGYAVSWATVPWIINAEVFPMSVRAVCMAAAIIWQYLVNFALTRAMPNMLVSMGTYGPFALFACATAVAFVYSYFAFPETKGLNMSQIDTLFETSWYKIGRESVRMVQENASKSASSDEEVAKKEDVDYQHCETLGGRRL</sequence>
<dbReference type="InterPro" id="IPR003663">
    <property type="entry name" value="Sugar/inositol_transpt"/>
</dbReference>
<dbReference type="Proteomes" id="UP000190744">
    <property type="component" value="Unassembled WGS sequence"/>
</dbReference>
<dbReference type="InterPro" id="IPR020846">
    <property type="entry name" value="MFS_dom"/>
</dbReference>
<evidence type="ECO:0000256" key="6">
    <source>
        <dbReference type="ARBA" id="ARBA00023136"/>
    </source>
</evidence>
<keyword evidence="3 7" id="KW-0813">Transport</keyword>
<protein>
    <submittedName>
        <fullName evidence="10">Hexose transport-related protein</fullName>
    </submittedName>
</protein>
<accession>A0A1S9R914</accession>
<dbReference type="Pfam" id="PF00083">
    <property type="entry name" value="Sugar_tr"/>
    <property type="match status" value="1"/>
</dbReference>
<feature type="transmembrane region" description="Helical" evidence="8">
    <location>
        <begin position="389"/>
        <end position="413"/>
    </location>
</feature>
<dbReference type="GO" id="GO:0016020">
    <property type="term" value="C:membrane"/>
    <property type="evidence" value="ECO:0007669"/>
    <property type="project" value="UniProtKB-SubCell"/>
</dbReference>
<dbReference type="PANTHER" id="PTHR48022">
    <property type="entry name" value="PLASTIDIC GLUCOSE TRANSPORTER 4"/>
    <property type="match status" value="1"/>
</dbReference>
<dbReference type="InterPro" id="IPR050360">
    <property type="entry name" value="MFS_Sugar_Transporters"/>
</dbReference>
<dbReference type="NCBIfam" id="TIGR00879">
    <property type="entry name" value="SP"/>
    <property type="match status" value="1"/>
</dbReference>
<evidence type="ECO:0000313" key="10">
    <source>
        <dbReference type="EMBL" id="OOQ81911.1"/>
    </source>
</evidence>
<evidence type="ECO:0000313" key="11">
    <source>
        <dbReference type="Proteomes" id="UP000190744"/>
    </source>
</evidence>
<dbReference type="FunFam" id="1.20.1250.20:FF:000134">
    <property type="entry name" value="MFS sugar transporter protein"/>
    <property type="match status" value="1"/>
</dbReference>
<feature type="domain" description="Major facilitator superfamily (MFS) profile" evidence="9">
    <location>
        <begin position="24"/>
        <end position="480"/>
    </location>
</feature>
<feature type="transmembrane region" description="Helical" evidence="8">
    <location>
        <begin position="162"/>
        <end position="181"/>
    </location>
</feature>
<keyword evidence="6 8" id="KW-0472">Membrane</keyword>
<reference evidence="11" key="1">
    <citation type="submission" date="2015-09" db="EMBL/GenBank/DDBJ databases">
        <authorList>
            <person name="Fill T.P."/>
            <person name="Baretta J.F."/>
            <person name="de Almeida L.G."/>
            <person name="Rocha M."/>
            <person name="de Souza D.H."/>
            <person name="Malavazi I."/>
            <person name="Cerdeira L.T."/>
            <person name="Hong H."/>
            <person name="Samborskyy M."/>
            <person name="de Vasconcelos A.T."/>
            <person name="Leadlay P."/>
            <person name="Rodrigues-Filho E."/>
        </authorList>
    </citation>
    <scope>NUCLEOTIDE SEQUENCE [LARGE SCALE GENOMIC DNA]</scope>
    <source>
        <strain evidence="11">LaBioMMi 136</strain>
    </source>
</reference>
<dbReference type="InterPro" id="IPR005829">
    <property type="entry name" value="Sugar_transporter_CS"/>
</dbReference>
<feature type="transmembrane region" description="Helical" evidence="8">
    <location>
        <begin position="355"/>
        <end position="377"/>
    </location>
</feature>
<evidence type="ECO:0000256" key="3">
    <source>
        <dbReference type="ARBA" id="ARBA00022448"/>
    </source>
</evidence>
<keyword evidence="5 8" id="KW-1133">Transmembrane helix</keyword>
<evidence type="ECO:0000256" key="5">
    <source>
        <dbReference type="ARBA" id="ARBA00022989"/>
    </source>
</evidence>
<dbReference type="EMBL" id="LJBN01000234">
    <property type="protein sequence ID" value="OOQ81911.1"/>
    <property type="molecule type" value="Genomic_DNA"/>
</dbReference>
<dbReference type="GO" id="GO:0005351">
    <property type="term" value="F:carbohydrate:proton symporter activity"/>
    <property type="evidence" value="ECO:0007669"/>
    <property type="project" value="TreeGrafter"/>
</dbReference>
<feature type="transmembrane region" description="Helical" evidence="8">
    <location>
        <begin position="21"/>
        <end position="48"/>
    </location>
</feature>
<gene>
    <name evidence="10" type="ORF">PEBR_41146</name>
</gene>
<organism evidence="10 11">
    <name type="scientific">Penicillium brasilianum</name>
    <dbReference type="NCBI Taxonomy" id="104259"/>
    <lineage>
        <taxon>Eukaryota</taxon>
        <taxon>Fungi</taxon>
        <taxon>Dikarya</taxon>
        <taxon>Ascomycota</taxon>
        <taxon>Pezizomycotina</taxon>
        <taxon>Eurotiomycetes</taxon>
        <taxon>Eurotiomycetidae</taxon>
        <taxon>Eurotiales</taxon>
        <taxon>Aspergillaceae</taxon>
        <taxon>Penicillium</taxon>
    </lineage>
</organism>
<dbReference type="Gene3D" id="1.20.1250.20">
    <property type="entry name" value="MFS general substrate transporter like domains"/>
    <property type="match status" value="1"/>
</dbReference>
<comment type="subcellular location">
    <subcellularLocation>
        <location evidence="1">Membrane</location>
        <topology evidence="1">Multi-pass membrane protein</topology>
    </subcellularLocation>
</comment>
<proteinExistence type="inferred from homology"/>
<evidence type="ECO:0000256" key="7">
    <source>
        <dbReference type="RuleBase" id="RU003346"/>
    </source>
</evidence>
<feature type="transmembrane region" description="Helical" evidence="8">
    <location>
        <begin position="420"/>
        <end position="437"/>
    </location>
</feature>
<dbReference type="PROSITE" id="PS50850">
    <property type="entry name" value="MFS"/>
    <property type="match status" value="1"/>
</dbReference>
<feature type="transmembrane region" description="Helical" evidence="8">
    <location>
        <begin position="326"/>
        <end position="348"/>
    </location>
</feature>
<comment type="caution">
    <text evidence="10">The sequence shown here is derived from an EMBL/GenBank/DDBJ whole genome shotgun (WGS) entry which is preliminary data.</text>
</comment>
<evidence type="ECO:0000256" key="4">
    <source>
        <dbReference type="ARBA" id="ARBA00022692"/>
    </source>
</evidence>
<dbReference type="SUPFAM" id="SSF103473">
    <property type="entry name" value="MFS general substrate transporter"/>
    <property type="match status" value="1"/>
</dbReference>
<evidence type="ECO:0000256" key="8">
    <source>
        <dbReference type="SAM" id="Phobius"/>
    </source>
</evidence>
<dbReference type="InterPro" id="IPR036259">
    <property type="entry name" value="MFS_trans_sf"/>
</dbReference>
<evidence type="ECO:0000256" key="2">
    <source>
        <dbReference type="ARBA" id="ARBA00010992"/>
    </source>
</evidence>
<feature type="transmembrane region" description="Helical" evidence="8">
    <location>
        <begin position="288"/>
        <end position="306"/>
    </location>
</feature>
<dbReference type="PROSITE" id="PS51257">
    <property type="entry name" value="PROKAR_LIPOPROTEIN"/>
    <property type="match status" value="1"/>
</dbReference>
<feature type="transmembrane region" description="Helical" evidence="8">
    <location>
        <begin position="98"/>
        <end position="116"/>
    </location>
</feature>
<dbReference type="PRINTS" id="PR00171">
    <property type="entry name" value="SUGRTRNSPORT"/>
</dbReference>
<name>A0A1S9R914_PENBI</name>
<evidence type="ECO:0000259" key="9">
    <source>
        <dbReference type="PROSITE" id="PS50850"/>
    </source>
</evidence>
<feature type="transmembrane region" description="Helical" evidence="8">
    <location>
        <begin position="128"/>
        <end position="150"/>
    </location>
</feature>
<feature type="transmembrane region" description="Helical" evidence="8">
    <location>
        <begin position="457"/>
        <end position="476"/>
    </location>
</feature>
<dbReference type="PROSITE" id="PS00217">
    <property type="entry name" value="SUGAR_TRANSPORT_2"/>
    <property type="match status" value="1"/>
</dbReference>
<dbReference type="InterPro" id="IPR005828">
    <property type="entry name" value="MFS_sugar_transport-like"/>
</dbReference>